<feature type="transmembrane region" description="Helical" evidence="6">
    <location>
        <begin position="354"/>
        <end position="377"/>
    </location>
</feature>
<keyword evidence="4 6" id="KW-1133">Transmembrane helix</keyword>
<feature type="transmembrane region" description="Helical" evidence="6">
    <location>
        <begin position="50"/>
        <end position="70"/>
    </location>
</feature>
<evidence type="ECO:0000256" key="5">
    <source>
        <dbReference type="ARBA" id="ARBA00023136"/>
    </source>
</evidence>
<evidence type="ECO:0000256" key="6">
    <source>
        <dbReference type="SAM" id="Phobius"/>
    </source>
</evidence>
<dbReference type="RefSeq" id="WP_184146260.1">
    <property type="nucleotide sequence ID" value="NZ_JACHFM010000001.1"/>
</dbReference>
<dbReference type="AlphaFoldDB" id="A0A840SJF8"/>
<dbReference type="InterPro" id="IPR050495">
    <property type="entry name" value="ATG22/LtaA_families"/>
</dbReference>
<evidence type="ECO:0000313" key="8">
    <source>
        <dbReference type="Proteomes" id="UP000549457"/>
    </source>
</evidence>
<evidence type="ECO:0000313" key="7">
    <source>
        <dbReference type="EMBL" id="MBB5220288.1"/>
    </source>
</evidence>
<dbReference type="InterPro" id="IPR036259">
    <property type="entry name" value="MFS_trans_sf"/>
</dbReference>
<sequence>MAGPVENRRGIFGWMLYDWANQPFATLVTTFVFGPWFVSQAIGDPVAGQALWGWASAVAGAIAALLAPVLGAVADRTGARKGWVLAASVPYVIGSFGLWLAAPAMADPTIVLVAFGLGFIGSELGVVFTNAMLPDLAPRERIGRISGSGWALGYFGGLVSLVLVLLLLAPAPGKDVTLLGIAPIFGLDPALGEPERAVGPLSALWYVVFVLPLFLFTPDVPRRREKGAVRRGLGDLWQTVRSARQHRSLFAFLIASMVYRDALAALFAFGGIYAAGVLGWGAFQLGVFGIIAALVGSIGTYLAGRADEIFGPRPVIIGSICVLIAVCACALLTTRSSVLGFAVAPDSRLPDITFMVAGGLLGAAGGSVQAASRTLLVHLAHGRMAPAQAFGLFALSGRATAFVGPAAIAAVTTLSDSQRLGVTPVIVLFLLGLGLLYWVKPEDEQPMDASA</sequence>
<evidence type="ECO:0000256" key="1">
    <source>
        <dbReference type="ARBA" id="ARBA00004127"/>
    </source>
</evidence>
<keyword evidence="8" id="KW-1185">Reference proteome</keyword>
<dbReference type="SUPFAM" id="SSF103473">
    <property type="entry name" value="MFS general substrate transporter"/>
    <property type="match status" value="1"/>
</dbReference>
<evidence type="ECO:0000256" key="2">
    <source>
        <dbReference type="ARBA" id="ARBA00022448"/>
    </source>
</evidence>
<feature type="transmembrane region" description="Helical" evidence="6">
    <location>
        <begin position="249"/>
        <end position="275"/>
    </location>
</feature>
<dbReference type="InterPro" id="IPR024671">
    <property type="entry name" value="Atg22-like"/>
</dbReference>
<feature type="transmembrane region" description="Helical" evidence="6">
    <location>
        <begin position="197"/>
        <end position="216"/>
    </location>
</feature>
<dbReference type="Pfam" id="PF11700">
    <property type="entry name" value="ATG22"/>
    <property type="match status" value="1"/>
</dbReference>
<dbReference type="PANTHER" id="PTHR23519">
    <property type="entry name" value="AUTOPHAGY-RELATED PROTEIN 22"/>
    <property type="match status" value="1"/>
</dbReference>
<feature type="transmembrane region" description="Helical" evidence="6">
    <location>
        <begin position="108"/>
        <end position="128"/>
    </location>
</feature>
<dbReference type="Gene3D" id="1.20.1250.20">
    <property type="entry name" value="MFS general substrate transporter like domains"/>
    <property type="match status" value="1"/>
</dbReference>
<feature type="transmembrane region" description="Helical" evidence="6">
    <location>
        <begin position="82"/>
        <end position="102"/>
    </location>
</feature>
<proteinExistence type="predicted"/>
<feature type="transmembrane region" description="Helical" evidence="6">
    <location>
        <begin position="20"/>
        <end position="38"/>
    </location>
</feature>
<reference evidence="7 8" key="1">
    <citation type="submission" date="2020-08" db="EMBL/GenBank/DDBJ databases">
        <title>Genomic Encyclopedia of Type Strains, Phase IV (KMG-IV): sequencing the most valuable type-strain genomes for metagenomic binning, comparative biology and taxonomic classification.</title>
        <authorList>
            <person name="Goeker M."/>
        </authorList>
    </citation>
    <scope>NUCLEOTIDE SEQUENCE [LARGE SCALE GENOMIC DNA]</scope>
    <source>
        <strain evidence="7 8">DSM 101730</strain>
    </source>
</reference>
<dbReference type="Proteomes" id="UP000549457">
    <property type="component" value="Unassembled WGS sequence"/>
</dbReference>
<feature type="transmembrane region" description="Helical" evidence="6">
    <location>
        <begin position="420"/>
        <end position="439"/>
    </location>
</feature>
<organism evidence="7 8">
    <name type="scientific">Amaricoccus macauensis</name>
    <dbReference type="NCBI Taxonomy" id="57001"/>
    <lineage>
        <taxon>Bacteria</taxon>
        <taxon>Pseudomonadati</taxon>
        <taxon>Pseudomonadota</taxon>
        <taxon>Alphaproteobacteria</taxon>
        <taxon>Rhodobacterales</taxon>
        <taxon>Paracoccaceae</taxon>
        <taxon>Amaricoccus</taxon>
    </lineage>
</organism>
<name>A0A840SJF8_9RHOB</name>
<feature type="transmembrane region" description="Helical" evidence="6">
    <location>
        <begin position="315"/>
        <end position="334"/>
    </location>
</feature>
<evidence type="ECO:0000256" key="4">
    <source>
        <dbReference type="ARBA" id="ARBA00022989"/>
    </source>
</evidence>
<dbReference type="EMBL" id="JACHFM010000001">
    <property type="protein sequence ID" value="MBB5220288.1"/>
    <property type="molecule type" value="Genomic_DNA"/>
</dbReference>
<feature type="transmembrane region" description="Helical" evidence="6">
    <location>
        <begin position="149"/>
        <end position="169"/>
    </location>
</feature>
<keyword evidence="2" id="KW-0813">Transport</keyword>
<dbReference type="GO" id="GO:0012505">
    <property type="term" value="C:endomembrane system"/>
    <property type="evidence" value="ECO:0007669"/>
    <property type="project" value="UniProtKB-SubCell"/>
</dbReference>
<comment type="subcellular location">
    <subcellularLocation>
        <location evidence="1">Endomembrane system</location>
        <topology evidence="1">Multi-pass membrane protein</topology>
    </subcellularLocation>
</comment>
<dbReference type="PANTHER" id="PTHR23519:SF1">
    <property type="entry name" value="AUTOPHAGY-RELATED PROTEIN 22"/>
    <property type="match status" value="1"/>
</dbReference>
<keyword evidence="5 6" id="KW-0472">Membrane</keyword>
<feature type="transmembrane region" description="Helical" evidence="6">
    <location>
        <begin position="281"/>
        <end position="303"/>
    </location>
</feature>
<protein>
    <submittedName>
        <fullName evidence="7">UMF1 family MFS transporter</fullName>
    </submittedName>
</protein>
<feature type="transmembrane region" description="Helical" evidence="6">
    <location>
        <begin position="389"/>
        <end position="414"/>
    </location>
</feature>
<accession>A0A840SJF8</accession>
<gene>
    <name evidence="7" type="ORF">HNP73_000209</name>
</gene>
<keyword evidence="3 6" id="KW-0812">Transmembrane</keyword>
<evidence type="ECO:0000256" key="3">
    <source>
        <dbReference type="ARBA" id="ARBA00022692"/>
    </source>
</evidence>
<comment type="caution">
    <text evidence="7">The sequence shown here is derived from an EMBL/GenBank/DDBJ whole genome shotgun (WGS) entry which is preliminary data.</text>
</comment>